<dbReference type="Gene3D" id="1.20.1250.20">
    <property type="entry name" value="MFS general substrate transporter like domains"/>
    <property type="match status" value="1"/>
</dbReference>
<evidence type="ECO:0000256" key="4">
    <source>
        <dbReference type="ARBA" id="ARBA00023136"/>
    </source>
</evidence>
<evidence type="ECO:0000313" key="8">
    <source>
        <dbReference type="Proteomes" id="UP000245699"/>
    </source>
</evidence>
<comment type="caution">
    <text evidence="6">The sequence shown here is derived from an EMBL/GenBank/DDBJ whole genome shotgun (WGS) entry which is preliminary data.</text>
</comment>
<protein>
    <submittedName>
        <fullName evidence="6">Uncharacterized protein</fullName>
    </submittedName>
</protein>
<dbReference type="Pfam" id="PF00854">
    <property type="entry name" value="PTR2"/>
    <property type="match status" value="1"/>
</dbReference>
<dbReference type="GO" id="GO:0022857">
    <property type="term" value="F:transmembrane transporter activity"/>
    <property type="evidence" value="ECO:0007669"/>
    <property type="project" value="InterPro"/>
</dbReference>
<evidence type="ECO:0000313" key="7">
    <source>
        <dbReference type="EMBL" id="PVU89009.1"/>
    </source>
</evidence>
<evidence type="ECO:0000256" key="3">
    <source>
        <dbReference type="ARBA" id="ARBA00022989"/>
    </source>
</evidence>
<feature type="transmembrane region" description="Helical" evidence="5">
    <location>
        <begin position="12"/>
        <end position="35"/>
    </location>
</feature>
<keyword evidence="8" id="KW-1185">Reference proteome</keyword>
<dbReference type="InterPro" id="IPR000109">
    <property type="entry name" value="POT_fam"/>
</dbReference>
<evidence type="ECO:0000256" key="2">
    <source>
        <dbReference type="ARBA" id="ARBA00022692"/>
    </source>
</evidence>
<accession>A0A2T9XXX6</accession>
<dbReference type="EMBL" id="MBFT01001198">
    <property type="protein sequence ID" value="PVU84915.1"/>
    <property type="molecule type" value="Genomic_DNA"/>
</dbReference>
<organism evidence="6 8">
    <name type="scientific">Furculomyces boomerangus</name>
    <dbReference type="NCBI Taxonomy" id="61424"/>
    <lineage>
        <taxon>Eukaryota</taxon>
        <taxon>Fungi</taxon>
        <taxon>Fungi incertae sedis</taxon>
        <taxon>Zoopagomycota</taxon>
        <taxon>Kickxellomycotina</taxon>
        <taxon>Harpellomycetes</taxon>
        <taxon>Harpellales</taxon>
        <taxon>Harpellaceae</taxon>
        <taxon>Furculomyces</taxon>
    </lineage>
</organism>
<name>A0A2T9XXX6_9FUNG</name>
<keyword evidence="2 5" id="KW-0812">Transmembrane</keyword>
<keyword evidence="3 5" id="KW-1133">Transmembrane helix</keyword>
<proteinExistence type="predicted"/>
<gene>
    <name evidence="7" type="ORF">BB559_005273</name>
    <name evidence="6" type="ORF">BB559_007306</name>
</gene>
<feature type="transmembrane region" description="Helical" evidence="5">
    <location>
        <begin position="108"/>
        <end position="127"/>
    </location>
</feature>
<dbReference type="OrthoDB" id="8904098at2759"/>
<dbReference type="AlphaFoldDB" id="A0A2T9XXX6"/>
<dbReference type="Proteomes" id="UP000245699">
    <property type="component" value="Unassembled WGS sequence"/>
</dbReference>
<sequence>MSRSSWLQASQLYVVNSLFLVATIPIFDYFIFPYISKRGIYLGPIKRITIGFWVVVVVTFAYVSMSNELHSTISQSGDKFLHTIFVSITGLEYAFSQAPNELKSILSALLLFTNCGGSLIGLILFIWSGDPTVLYTFIAQTVLLAVISVIFWFLFKHTDAEVRTQTVYG</sequence>
<feature type="transmembrane region" description="Helical" evidence="5">
    <location>
        <begin position="133"/>
        <end position="155"/>
    </location>
</feature>
<feature type="transmembrane region" description="Helical" evidence="5">
    <location>
        <begin position="47"/>
        <end position="65"/>
    </location>
</feature>
<dbReference type="InterPro" id="IPR036259">
    <property type="entry name" value="MFS_trans_sf"/>
</dbReference>
<evidence type="ECO:0000313" key="6">
    <source>
        <dbReference type="EMBL" id="PVU84915.1"/>
    </source>
</evidence>
<dbReference type="GO" id="GO:0016020">
    <property type="term" value="C:membrane"/>
    <property type="evidence" value="ECO:0007669"/>
    <property type="project" value="UniProtKB-SubCell"/>
</dbReference>
<keyword evidence="4 5" id="KW-0472">Membrane</keyword>
<reference evidence="6 8" key="1">
    <citation type="journal article" date="2018" name="MBio">
        <title>Comparative Genomics Reveals the Core Gene Toolbox for the Fungus-Insect Symbiosis.</title>
        <authorList>
            <person name="Wang Y."/>
            <person name="Stata M."/>
            <person name="Wang W."/>
            <person name="Stajich J.E."/>
            <person name="White M.M."/>
            <person name="Moncalvo J.M."/>
        </authorList>
    </citation>
    <scope>NUCLEOTIDE SEQUENCE [LARGE SCALE GENOMIC DNA]</scope>
    <source>
        <strain evidence="6 8">AUS-77-4</strain>
    </source>
</reference>
<evidence type="ECO:0000256" key="5">
    <source>
        <dbReference type="SAM" id="Phobius"/>
    </source>
</evidence>
<dbReference type="SUPFAM" id="SSF103473">
    <property type="entry name" value="MFS general substrate transporter"/>
    <property type="match status" value="1"/>
</dbReference>
<evidence type="ECO:0000256" key="1">
    <source>
        <dbReference type="ARBA" id="ARBA00004141"/>
    </source>
</evidence>
<dbReference type="EMBL" id="MBFT01000585">
    <property type="protein sequence ID" value="PVU89009.1"/>
    <property type="molecule type" value="Genomic_DNA"/>
</dbReference>
<comment type="subcellular location">
    <subcellularLocation>
        <location evidence="1">Membrane</location>
        <topology evidence="1">Multi-pass membrane protein</topology>
    </subcellularLocation>
</comment>